<dbReference type="Gene3D" id="3.30.420.10">
    <property type="entry name" value="Ribonuclease H-like superfamily/Ribonuclease H"/>
    <property type="match status" value="1"/>
</dbReference>
<protein>
    <submittedName>
        <fullName evidence="1">Transposable element Tcb2 transposase</fullName>
    </submittedName>
</protein>
<sequence length="85" mass="10476">MAVSSIRRRQLHRGLRATVSLYRILLSANHRRLRLQWAHEHRVRQTDWHQVVFSDESRFNWWEPDGRIRVERYDDEHCLPECVIE</sequence>
<name>A0A8X6VL43_TRICX</name>
<gene>
    <name evidence="1" type="primary">NCL1_13020</name>
    <name evidence="1" type="ORF">TNCV_1087911</name>
</gene>
<accession>A0A8X6VL43</accession>
<reference evidence="1" key="1">
    <citation type="submission" date="2020-08" db="EMBL/GenBank/DDBJ databases">
        <title>Multicomponent nature underlies the extraordinary mechanical properties of spider dragline silk.</title>
        <authorList>
            <person name="Kono N."/>
            <person name="Nakamura H."/>
            <person name="Mori M."/>
            <person name="Yoshida Y."/>
            <person name="Ohtoshi R."/>
            <person name="Malay A.D."/>
            <person name="Moran D.A.P."/>
            <person name="Tomita M."/>
            <person name="Numata K."/>
            <person name="Arakawa K."/>
        </authorList>
    </citation>
    <scope>NUCLEOTIDE SEQUENCE</scope>
</reference>
<dbReference type="GO" id="GO:0003676">
    <property type="term" value="F:nucleic acid binding"/>
    <property type="evidence" value="ECO:0007669"/>
    <property type="project" value="InterPro"/>
</dbReference>
<evidence type="ECO:0000313" key="2">
    <source>
        <dbReference type="Proteomes" id="UP000887159"/>
    </source>
</evidence>
<proteinExistence type="predicted"/>
<evidence type="ECO:0000313" key="1">
    <source>
        <dbReference type="EMBL" id="GFY17014.1"/>
    </source>
</evidence>
<comment type="caution">
    <text evidence="1">The sequence shown here is derived from an EMBL/GenBank/DDBJ whole genome shotgun (WGS) entry which is preliminary data.</text>
</comment>
<keyword evidence="2" id="KW-1185">Reference proteome</keyword>
<dbReference type="EMBL" id="BMAU01021343">
    <property type="protein sequence ID" value="GFY17014.1"/>
    <property type="molecule type" value="Genomic_DNA"/>
</dbReference>
<organism evidence="1 2">
    <name type="scientific">Trichonephila clavipes</name>
    <name type="common">Golden silk orbweaver</name>
    <name type="synonym">Nephila clavipes</name>
    <dbReference type="NCBI Taxonomy" id="2585209"/>
    <lineage>
        <taxon>Eukaryota</taxon>
        <taxon>Metazoa</taxon>
        <taxon>Ecdysozoa</taxon>
        <taxon>Arthropoda</taxon>
        <taxon>Chelicerata</taxon>
        <taxon>Arachnida</taxon>
        <taxon>Araneae</taxon>
        <taxon>Araneomorphae</taxon>
        <taxon>Entelegynae</taxon>
        <taxon>Araneoidea</taxon>
        <taxon>Nephilidae</taxon>
        <taxon>Trichonephila</taxon>
    </lineage>
</organism>
<dbReference type="Proteomes" id="UP000887159">
    <property type="component" value="Unassembled WGS sequence"/>
</dbReference>
<dbReference type="InterPro" id="IPR036397">
    <property type="entry name" value="RNaseH_sf"/>
</dbReference>
<dbReference type="AlphaFoldDB" id="A0A8X6VL43"/>